<proteinExistence type="predicted"/>
<dbReference type="EMBL" id="AP019400">
    <property type="protein sequence ID" value="BBI35503.1"/>
    <property type="molecule type" value="Genomic_DNA"/>
</dbReference>
<protein>
    <submittedName>
        <fullName evidence="1">Uncharacterized protein</fullName>
    </submittedName>
</protein>
<evidence type="ECO:0000313" key="2">
    <source>
        <dbReference type="Proteomes" id="UP000289856"/>
    </source>
</evidence>
<gene>
    <name evidence="1" type="ORF">KCTCHS21_49020</name>
</gene>
<name>A0A3T1DBM8_9BACL</name>
<evidence type="ECO:0000313" key="1">
    <source>
        <dbReference type="EMBL" id="BBI35503.1"/>
    </source>
</evidence>
<accession>A0A3T1DBM8</accession>
<dbReference type="OrthoDB" id="2580710at2"/>
<keyword evidence="2" id="KW-1185">Reference proteome</keyword>
<dbReference type="Proteomes" id="UP000289856">
    <property type="component" value="Chromosome"/>
</dbReference>
<dbReference type="RefSeq" id="WP_130614230.1">
    <property type="nucleotide sequence ID" value="NZ_AP019400.1"/>
</dbReference>
<dbReference type="KEGG" id="cohn:KCTCHS21_49020"/>
<dbReference type="AlphaFoldDB" id="A0A3T1DBM8"/>
<organism evidence="1 2">
    <name type="scientific">Cohnella abietis</name>
    <dbReference type="NCBI Taxonomy" id="2507935"/>
    <lineage>
        <taxon>Bacteria</taxon>
        <taxon>Bacillati</taxon>
        <taxon>Bacillota</taxon>
        <taxon>Bacilli</taxon>
        <taxon>Bacillales</taxon>
        <taxon>Paenibacillaceae</taxon>
        <taxon>Cohnella</taxon>
    </lineage>
</organism>
<reference evidence="1 2" key="1">
    <citation type="submission" date="2019-01" db="EMBL/GenBank/DDBJ databases">
        <title>Complete genome sequence of Cohnella hallensis HS21 isolated from Korean fir (Abies koreana) rhizospheric soil.</title>
        <authorList>
            <person name="Jiang L."/>
            <person name="Kang S.W."/>
            <person name="Kim S."/>
            <person name="Jung J."/>
            <person name="Kim C.Y."/>
            <person name="Kim D.H."/>
            <person name="Kim S.W."/>
            <person name="Lee J."/>
        </authorList>
    </citation>
    <scope>NUCLEOTIDE SEQUENCE [LARGE SCALE GENOMIC DNA]</scope>
    <source>
        <strain evidence="1 2">HS21</strain>
    </source>
</reference>
<sequence>MTKWKKHAAIPVLAATIALIICIALSTYSKSNNGTFEIKDLIGSREAIGDVAISGELRDGYHQAHFLLQKGLLNTSTEVFEQPRLTDWYHYNPGSPKQLDDTQYYITGTRSFEITSQKRNKTNGYFIPYGTALVSPPISYNLNENNSVTYTYANPLLYGLAAVKDKVFFTVPVSAQASGESGIYELHFYEWGLSSVIDREAYAAQKIADISLEANASGKSPGIEVLGLEAIGNKLALLSVENNSLRIRSYASDSGKLLGEAFVRDFYLPGRTGEAQSEHTISYNEGYEAYSDSVQDILNLSFRESATPQQLLLSLDFSNGVKVVHSVKTNFTDGEIDPIRSLSYMNYRNNKLYVFKTFRDQRTIENDPSFDLALSLHFYIYVYEQSKLVYKGEIMTDMNDDSFKSLNQVAMRGSFNYDQQNFRYFTNVAVK</sequence>